<dbReference type="VEuPathDB" id="FungiDB:HCDG_06562"/>
<dbReference type="EMBL" id="GG692429">
    <property type="protein sequence ID" value="EER39457.1"/>
    <property type="molecule type" value="Genomic_DNA"/>
</dbReference>
<gene>
    <name evidence="1" type="ORF">HCDG_06562</name>
</gene>
<dbReference type="AlphaFoldDB" id="C6HK31"/>
<proteinExistence type="predicted"/>
<evidence type="ECO:0000313" key="2">
    <source>
        <dbReference type="Proteomes" id="UP000002624"/>
    </source>
</evidence>
<name>C6HK31_AJECH</name>
<dbReference type="Proteomes" id="UP000002624">
    <property type="component" value="Unassembled WGS sequence"/>
</dbReference>
<dbReference type="OrthoDB" id="10475993at2759"/>
<protein>
    <submittedName>
        <fullName evidence="1">Uncharacterized protein</fullName>
    </submittedName>
</protein>
<evidence type="ECO:0000313" key="1">
    <source>
        <dbReference type="EMBL" id="EER39457.1"/>
    </source>
</evidence>
<organism evidence="1 2">
    <name type="scientific">Ajellomyces capsulatus (strain H143)</name>
    <name type="common">Darling's disease fungus</name>
    <name type="synonym">Histoplasma capsulatum</name>
    <dbReference type="NCBI Taxonomy" id="544712"/>
    <lineage>
        <taxon>Eukaryota</taxon>
        <taxon>Fungi</taxon>
        <taxon>Dikarya</taxon>
        <taxon>Ascomycota</taxon>
        <taxon>Pezizomycotina</taxon>
        <taxon>Eurotiomycetes</taxon>
        <taxon>Eurotiomycetidae</taxon>
        <taxon>Onygenales</taxon>
        <taxon>Ajellomycetaceae</taxon>
        <taxon>Histoplasma</taxon>
    </lineage>
</organism>
<accession>C6HK31</accession>
<dbReference type="HOGENOM" id="CLU_616718_0_0_1"/>
<sequence>MSTQDAGLIAGVVIRAQACQVPQQRLEGERNLMDANEVIVFGTKGATRSREVNLQIPAYATKQLETILGIRKYAMALECRAATKPSAELLHANWLRSNQGGFPRISHEGQNLHTNHDPSLCVKARLGKLPFPCINSNVSNRRQRAACSWQIGNGQKSRKVVKTPKALPSSFCTRMTFYMSRNPPLRFPVIFPTNFDVSYHGPSLAMKGSLASVHGVYFSYAIPRAVQLVHAFRRMHRHLCIKWRSIAHIDADNRSPALPTQDYPKNMQEIHSSFRQNYPAKFRDEHHPPGSLILLFLLRTLNEWQFEDHDNAMQYHKPNTFTTISWPAEGHILIYLSPSVEFVLRFQNPDEGNYHVPMSDDSYLSPPFKSPCHHICVPLIETIHTDDGKYTFTKIKSRWALSLSRLRSSSVLFLRMRPEYKWSQVPEIEVEANLGEKLAGIGTD</sequence>
<reference evidence="2" key="1">
    <citation type="submission" date="2009-05" db="EMBL/GenBank/DDBJ databases">
        <title>The genome sequence of Ajellomyces capsulatus strain H143.</title>
        <authorList>
            <person name="Champion M."/>
            <person name="Cuomo C.A."/>
            <person name="Ma L.-J."/>
            <person name="Henn M.R."/>
            <person name="Sil A."/>
            <person name="Goldman B."/>
            <person name="Young S.K."/>
            <person name="Kodira C.D."/>
            <person name="Zeng Q."/>
            <person name="Koehrsen M."/>
            <person name="Alvarado L."/>
            <person name="Berlin A.M."/>
            <person name="Borenstein D."/>
            <person name="Chen Z."/>
            <person name="Engels R."/>
            <person name="Freedman E."/>
            <person name="Gellesch M."/>
            <person name="Goldberg J."/>
            <person name="Griggs A."/>
            <person name="Gujja S."/>
            <person name="Heiman D.I."/>
            <person name="Hepburn T.A."/>
            <person name="Howarth C."/>
            <person name="Jen D."/>
            <person name="Larson L."/>
            <person name="Lewis B."/>
            <person name="Mehta T."/>
            <person name="Park D."/>
            <person name="Pearson M."/>
            <person name="Roberts A."/>
            <person name="Saif S."/>
            <person name="Shea T.D."/>
            <person name="Shenoy N."/>
            <person name="Sisk P."/>
            <person name="Stolte C."/>
            <person name="Sykes S."/>
            <person name="Walk T."/>
            <person name="White J."/>
            <person name="Yandava C."/>
            <person name="Klein B."/>
            <person name="McEwen J.G."/>
            <person name="Puccia R."/>
            <person name="Goldman G.H."/>
            <person name="Felipe M.S."/>
            <person name="Nino-Vega G."/>
            <person name="San-Blas G."/>
            <person name="Taylor J.W."/>
            <person name="Mendoza L."/>
            <person name="Galagan J.E."/>
            <person name="Nusbaum C."/>
            <person name="Birren B.W."/>
        </authorList>
    </citation>
    <scope>NUCLEOTIDE SEQUENCE [LARGE SCALE GENOMIC DNA]</scope>
    <source>
        <strain evidence="2">H143</strain>
    </source>
</reference>